<dbReference type="EMBL" id="GGMR01014617">
    <property type="protein sequence ID" value="MBY27236.1"/>
    <property type="molecule type" value="Transcribed_RNA"/>
</dbReference>
<feature type="transmembrane region" description="Helical" evidence="6">
    <location>
        <begin position="203"/>
        <end position="222"/>
    </location>
</feature>
<evidence type="ECO:0000256" key="5">
    <source>
        <dbReference type="ARBA" id="ARBA00023136"/>
    </source>
</evidence>
<proteinExistence type="predicted"/>
<keyword evidence="4 6" id="KW-1133">Transmembrane helix</keyword>
<keyword evidence="5 6" id="KW-0472">Membrane</keyword>
<evidence type="ECO:0000256" key="3">
    <source>
        <dbReference type="ARBA" id="ARBA00022692"/>
    </source>
</evidence>
<accession>A0A2S2PE88</accession>
<dbReference type="Pfam" id="PF08395">
    <property type="entry name" value="7tm_7"/>
    <property type="match status" value="1"/>
</dbReference>
<evidence type="ECO:0000256" key="4">
    <source>
        <dbReference type="ARBA" id="ARBA00022989"/>
    </source>
</evidence>
<dbReference type="AlphaFoldDB" id="A0A2S2PE88"/>
<comment type="subcellular location">
    <subcellularLocation>
        <location evidence="1">Cell membrane</location>
        <topology evidence="1">Multi-pass membrane protein</topology>
    </subcellularLocation>
</comment>
<gene>
    <name evidence="7" type="ORF">g.163980</name>
</gene>
<evidence type="ECO:0000256" key="6">
    <source>
        <dbReference type="SAM" id="Phobius"/>
    </source>
</evidence>
<organism evidence="7">
    <name type="scientific">Schizaphis graminum</name>
    <name type="common">Green bug aphid</name>
    <dbReference type="NCBI Taxonomy" id="13262"/>
    <lineage>
        <taxon>Eukaryota</taxon>
        <taxon>Metazoa</taxon>
        <taxon>Ecdysozoa</taxon>
        <taxon>Arthropoda</taxon>
        <taxon>Hexapoda</taxon>
        <taxon>Insecta</taxon>
        <taxon>Pterygota</taxon>
        <taxon>Neoptera</taxon>
        <taxon>Paraneoptera</taxon>
        <taxon>Hemiptera</taxon>
        <taxon>Sternorrhyncha</taxon>
        <taxon>Aphidomorpha</taxon>
        <taxon>Aphidoidea</taxon>
        <taxon>Aphididae</taxon>
        <taxon>Aphidini</taxon>
        <taxon>Schizaphis</taxon>
    </lineage>
</organism>
<evidence type="ECO:0000313" key="7">
    <source>
        <dbReference type="EMBL" id="MBY27236.1"/>
    </source>
</evidence>
<keyword evidence="2" id="KW-1003">Cell membrane</keyword>
<name>A0A2S2PE88_SCHGA</name>
<dbReference type="InterPro" id="IPR013604">
    <property type="entry name" value="7TM_chemorcpt"/>
</dbReference>
<dbReference type="GO" id="GO:0005886">
    <property type="term" value="C:plasma membrane"/>
    <property type="evidence" value="ECO:0007669"/>
    <property type="project" value="UniProtKB-SubCell"/>
</dbReference>
<protein>
    <recommendedName>
        <fullName evidence="8">Gustatory receptor</fullName>
    </recommendedName>
</protein>
<evidence type="ECO:0000256" key="1">
    <source>
        <dbReference type="ARBA" id="ARBA00004651"/>
    </source>
</evidence>
<reference evidence="7" key="1">
    <citation type="submission" date="2018-04" db="EMBL/GenBank/DDBJ databases">
        <title>Transcriptome of Schizaphis graminum biotype I.</title>
        <authorList>
            <person name="Scully E.D."/>
            <person name="Geib S.M."/>
            <person name="Palmer N.A."/>
            <person name="Koch K."/>
            <person name="Bradshaw J."/>
            <person name="Heng-Moss T."/>
            <person name="Sarath G."/>
        </authorList>
    </citation>
    <scope>NUCLEOTIDE SEQUENCE</scope>
</reference>
<keyword evidence="3 6" id="KW-0812">Transmembrane</keyword>
<evidence type="ECO:0000256" key="2">
    <source>
        <dbReference type="ARBA" id="ARBA00022475"/>
    </source>
</evidence>
<evidence type="ECO:0008006" key="8">
    <source>
        <dbReference type="Google" id="ProtNLM"/>
    </source>
</evidence>
<sequence length="251" mass="29197">MVEQFFYVTCLALCARLKRIHEDLQNLVHKAEHPRWRCWESTADGHPACLGIPAFGAADIRHLRFAHLKATETFSKVNHAFQLPLLLNMIDSVCRIVFYTSEVTYHLTYVIWDKRTTITYGSTILYSGYWGMRIVRLWYLHSCEYYITKMIIPIRISLSWLTLTLNPVTSRRLMPEIILFQNQLDAVTSKFQIYGMININIEFFYAGFGLLMAYIIFLLQFFGSSLQPSLVYNNATAIQNIIEIQNSTSIK</sequence>
<dbReference type="GO" id="GO:0050909">
    <property type="term" value="P:sensory perception of taste"/>
    <property type="evidence" value="ECO:0007669"/>
    <property type="project" value="InterPro"/>
</dbReference>